<sequence>MAENRMLRNLAQLTGLRAVAVRCLPSTDTRLIKFEDKFRPLIEAARRQMREWHPDQTSQQVEDVLSTGLSLVKQEADQRVDEQSCDSPQVRAMLQGFELHADTDDMNLEEVMAR</sequence>
<proteinExistence type="predicted"/>
<dbReference type="AlphaFoldDB" id="A0A560H633"/>
<evidence type="ECO:0000313" key="1">
    <source>
        <dbReference type="EMBL" id="TWB41738.1"/>
    </source>
</evidence>
<organism evidence="1 2">
    <name type="scientific">Nitrospirillum amazonense</name>
    <dbReference type="NCBI Taxonomy" id="28077"/>
    <lineage>
        <taxon>Bacteria</taxon>
        <taxon>Pseudomonadati</taxon>
        <taxon>Pseudomonadota</taxon>
        <taxon>Alphaproteobacteria</taxon>
        <taxon>Rhodospirillales</taxon>
        <taxon>Azospirillaceae</taxon>
        <taxon>Nitrospirillum</taxon>
    </lineage>
</organism>
<keyword evidence="2" id="KW-1185">Reference proteome</keyword>
<dbReference type="Proteomes" id="UP000315751">
    <property type="component" value="Unassembled WGS sequence"/>
</dbReference>
<accession>A0A560H633</accession>
<comment type="caution">
    <text evidence="1">The sequence shown here is derived from an EMBL/GenBank/DDBJ whole genome shotgun (WGS) entry which is preliminary data.</text>
</comment>
<dbReference type="EMBL" id="VITR01000007">
    <property type="protein sequence ID" value="TWB41738.1"/>
    <property type="molecule type" value="Genomic_DNA"/>
</dbReference>
<dbReference type="RefSeq" id="WP_145732789.1">
    <property type="nucleotide sequence ID" value="NZ_VITR01000007.1"/>
</dbReference>
<reference evidence="1 2" key="1">
    <citation type="submission" date="2019-06" db="EMBL/GenBank/DDBJ databases">
        <title>Genomic Encyclopedia of Type Strains, Phase IV (KMG-V): Genome sequencing to study the core and pangenomes of soil and plant-associated prokaryotes.</title>
        <authorList>
            <person name="Whitman W."/>
        </authorList>
    </citation>
    <scope>NUCLEOTIDE SEQUENCE [LARGE SCALE GENOMIC DNA]</scope>
    <source>
        <strain evidence="1 2">BR 11622</strain>
    </source>
</reference>
<protein>
    <submittedName>
        <fullName evidence="1">Uncharacterized protein</fullName>
    </submittedName>
</protein>
<name>A0A560H633_9PROT</name>
<gene>
    <name evidence="1" type="ORF">FBZ90_107109</name>
</gene>
<evidence type="ECO:0000313" key="2">
    <source>
        <dbReference type="Proteomes" id="UP000315751"/>
    </source>
</evidence>